<gene>
    <name evidence="1" type="ORF">GCM10009544_21630</name>
</gene>
<dbReference type="InterPro" id="IPR018763">
    <property type="entry name" value="DUF2334"/>
</dbReference>
<dbReference type="Pfam" id="PF10096">
    <property type="entry name" value="DUF2334"/>
    <property type="match status" value="1"/>
</dbReference>
<evidence type="ECO:0008006" key="3">
    <source>
        <dbReference type="Google" id="ProtNLM"/>
    </source>
</evidence>
<reference evidence="2" key="1">
    <citation type="journal article" date="2019" name="Int. J. Syst. Evol. Microbiol.">
        <title>The Global Catalogue of Microorganisms (GCM) 10K type strain sequencing project: providing services to taxonomists for standard genome sequencing and annotation.</title>
        <authorList>
            <consortium name="The Broad Institute Genomics Platform"/>
            <consortium name="The Broad Institute Genome Sequencing Center for Infectious Disease"/>
            <person name="Wu L."/>
            <person name="Ma J."/>
        </authorList>
    </citation>
    <scope>NUCLEOTIDE SEQUENCE [LARGE SCALE GENOMIC DNA]</scope>
    <source>
        <strain evidence="2">JCM 10649</strain>
    </source>
</reference>
<evidence type="ECO:0000313" key="1">
    <source>
        <dbReference type="EMBL" id="GAA0458747.1"/>
    </source>
</evidence>
<proteinExistence type="predicted"/>
<accession>A0ABP3JMX3</accession>
<organism evidence="1 2">
    <name type="scientific">Streptomyces stramineus</name>
    <dbReference type="NCBI Taxonomy" id="173861"/>
    <lineage>
        <taxon>Bacteria</taxon>
        <taxon>Bacillati</taxon>
        <taxon>Actinomycetota</taxon>
        <taxon>Actinomycetes</taxon>
        <taxon>Kitasatosporales</taxon>
        <taxon>Streptomycetaceae</taxon>
        <taxon>Streptomyces</taxon>
    </lineage>
</organism>
<protein>
    <recommendedName>
        <fullName evidence="3">Tat pathway signal protein</fullName>
    </recommendedName>
</protein>
<dbReference type="CDD" id="cd10923">
    <property type="entry name" value="CE4_COG5298"/>
    <property type="match status" value="1"/>
</dbReference>
<comment type="caution">
    <text evidence="1">The sequence shown here is derived from an EMBL/GenBank/DDBJ whole genome shotgun (WGS) entry which is preliminary data.</text>
</comment>
<dbReference type="Proteomes" id="UP001499895">
    <property type="component" value="Unassembled WGS sequence"/>
</dbReference>
<keyword evidence="2" id="KW-1185">Reference proteome</keyword>
<name>A0ABP3JMX3_9ACTN</name>
<evidence type="ECO:0000313" key="2">
    <source>
        <dbReference type="Proteomes" id="UP001499895"/>
    </source>
</evidence>
<dbReference type="EMBL" id="BAAAHB010000016">
    <property type="protein sequence ID" value="GAA0458747.1"/>
    <property type="molecule type" value="Genomic_DNA"/>
</dbReference>
<sequence length="631" mass="67100">MKDQKKEMRKRPRISRVSSVVMLIAALTGGVVLSSGAEAARVPISGPRSTDAVNPVSLSARSTKDLAAWAGSRLTLDRQRRAGSLTIRPAVQPAAPAETAATTVPLGSKGTAAPAAPAAKAAAAAGTSALVLYDTAGPYGRLGELYAMATANLAGHFGTVTAKPVSAYTPGLVEQYTATVYLGSTYYGGSIPDAVPAAFYRDALATSRPVTWIGDNIWNMANAVGVTQFGQKYGWDPTNSFYGTSGGVGHITRVDYKGQQLTRKIPAGHDGGVLHPALLSGPGHPAVTQLAQARDADSGAVSPWAIRSGNLTYLGEIPFSYVSESDRVIVFEDLLFDALAPATAERHRAFVRLEDISPEAEPAKLRAMADYLYSQKVPYGINVIPVYTDPKGVLNNGVPKTVTLSQAPQVVDAIKYMLARGAVLMNHGFTHQYGNVSNPYNGVSGDDFEFFRAHVDAADNVIYDGPVAEDSAAWAQSRVTSGLAAFAAAGLPKPTLWTTPHYAASATDYRVLGKNFSARLERSLYFTGTLSGTTADPSRYIGQFFPYAVKDVYGTTVLPENLGNYEPEPFNNHPARHPADLIASAKANLAVRDGVASFFYHPYFEVEPLKQTVEGIRALGYTFVAPAELTK</sequence>